<dbReference type="InterPro" id="IPR022346">
    <property type="entry name" value="T2SS_GspH"/>
</dbReference>
<evidence type="ECO:0000259" key="12">
    <source>
        <dbReference type="Pfam" id="PF12019"/>
    </source>
</evidence>
<evidence type="ECO:0000313" key="14">
    <source>
        <dbReference type="Proteomes" id="UP001302477"/>
    </source>
</evidence>
<keyword evidence="3" id="KW-1003">Cell membrane</keyword>
<gene>
    <name evidence="13" type="ORF">R5R33_06010</name>
</gene>
<dbReference type="GO" id="GO:0015628">
    <property type="term" value="P:protein secretion by the type II secretion system"/>
    <property type="evidence" value="ECO:0007669"/>
    <property type="project" value="InterPro"/>
</dbReference>
<evidence type="ECO:0000256" key="10">
    <source>
        <dbReference type="ARBA" id="ARBA00030775"/>
    </source>
</evidence>
<comment type="similarity">
    <text evidence="9">Belongs to the GSP H family.</text>
</comment>
<dbReference type="Pfam" id="PF07963">
    <property type="entry name" value="N_methyl"/>
    <property type="match status" value="1"/>
</dbReference>
<evidence type="ECO:0000256" key="5">
    <source>
        <dbReference type="ARBA" id="ARBA00022519"/>
    </source>
</evidence>
<accession>A0AAU0N425</accession>
<keyword evidence="14" id="KW-1185">Reference proteome</keyword>
<evidence type="ECO:0000256" key="4">
    <source>
        <dbReference type="ARBA" id="ARBA00022481"/>
    </source>
</evidence>
<reference evidence="13 14" key="1">
    <citation type="submission" date="2023-10" db="EMBL/GenBank/DDBJ databases">
        <title>Description of Microbulbifer bruguierae sp. nov., isolated from the sediments of mangrove plant Bruguiera sexangula and comparative genomic analyses of the genus Microbulbifer.</title>
        <authorList>
            <person name="Long M."/>
        </authorList>
    </citation>
    <scope>NUCLEOTIDE SEQUENCE [LARGE SCALE GENOMIC DNA]</scope>
    <source>
        <strain evidence="13 14">SPO729</strain>
    </source>
</reference>
<dbReference type="Pfam" id="PF12019">
    <property type="entry name" value="GspH"/>
    <property type="match status" value="1"/>
</dbReference>
<evidence type="ECO:0000256" key="9">
    <source>
        <dbReference type="ARBA" id="ARBA00025772"/>
    </source>
</evidence>
<evidence type="ECO:0000256" key="2">
    <source>
        <dbReference type="ARBA" id="ARBA00021549"/>
    </source>
</evidence>
<evidence type="ECO:0000256" key="6">
    <source>
        <dbReference type="ARBA" id="ARBA00022692"/>
    </source>
</evidence>
<dbReference type="InterPro" id="IPR045584">
    <property type="entry name" value="Pilin-like"/>
</dbReference>
<dbReference type="InterPro" id="IPR012902">
    <property type="entry name" value="N_methyl_site"/>
</dbReference>
<dbReference type="AlphaFoldDB" id="A0AAU0N425"/>
<dbReference type="GO" id="GO:0005886">
    <property type="term" value="C:plasma membrane"/>
    <property type="evidence" value="ECO:0007669"/>
    <property type="project" value="UniProtKB-SubCell"/>
</dbReference>
<dbReference type="Gene3D" id="3.55.40.10">
    <property type="entry name" value="minor pseudopilin epsh domain"/>
    <property type="match status" value="1"/>
</dbReference>
<keyword evidence="5" id="KW-0997">Cell inner membrane</keyword>
<keyword evidence="4" id="KW-0488">Methylation</keyword>
<feature type="domain" description="General secretion pathway GspH" evidence="12">
    <location>
        <begin position="47"/>
        <end position="161"/>
    </location>
</feature>
<dbReference type="RefSeq" id="WP_318955135.1">
    <property type="nucleotide sequence ID" value="NZ_CP137555.1"/>
</dbReference>
<proteinExistence type="inferred from homology"/>
<protein>
    <recommendedName>
        <fullName evidence="2">Type II secretion system protein H</fullName>
    </recommendedName>
    <alternativeName>
        <fullName evidence="10">General secretion pathway protein H</fullName>
    </alternativeName>
</protein>
<dbReference type="PROSITE" id="PS00409">
    <property type="entry name" value="PROKAR_NTER_METHYL"/>
    <property type="match status" value="1"/>
</dbReference>
<dbReference type="SUPFAM" id="SSF54523">
    <property type="entry name" value="Pili subunits"/>
    <property type="match status" value="1"/>
</dbReference>
<organism evidence="13 14">
    <name type="scientific">Microbulbifer pacificus</name>
    <dbReference type="NCBI Taxonomy" id="407164"/>
    <lineage>
        <taxon>Bacteria</taxon>
        <taxon>Pseudomonadati</taxon>
        <taxon>Pseudomonadota</taxon>
        <taxon>Gammaproteobacteria</taxon>
        <taxon>Cellvibrionales</taxon>
        <taxon>Microbulbiferaceae</taxon>
        <taxon>Microbulbifer</taxon>
    </lineage>
</organism>
<evidence type="ECO:0000256" key="3">
    <source>
        <dbReference type="ARBA" id="ARBA00022475"/>
    </source>
</evidence>
<dbReference type="KEGG" id="mpaf:R5R33_06010"/>
<keyword evidence="6 11" id="KW-0812">Transmembrane</keyword>
<dbReference type="EMBL" id="CP137555">
    <property type="protein sequence ID" value="WOX06683.1"/>
    <property type="molecule type" value="Genomic_DNA"/>
</dbReference>
<sequence>MQIQRGITLIELILALAILAIISSIAIPGMADFFKRYRYESIRHHLFDLIALGRGKAYGYGKIYTLCPRGVGDTCDSSWEQGAILFIDNNGDGSRDTDDVIERVLPALPNGASLTWNSFGNKNYLQYRPNGRTRSQSGNFSFCPPGDTAANGWIIVLNASGRPYFGKDRNGDGIVENGSGQNLTCTAGQ</sequence>
<evidence type="ECO:0000256" key="7">
    <source>
        <dbReference type="ARBA" id="ARBA00022989"/>
    </source>
</evidence>
<evidence type="ECO:0000313" key="13">
    <source>
        <dbReference type="EMBL" id="WOX06683.1"/>
    </source>
</evidence>
<evidence type="ECO:0000256" key="8">
    <source>
        <dbReference type="ARBA" id="ARBA00023136"/>
    </source>
</evidence>
<keyword evidence="7 11" id="KW-1133">Transmembrane helix</keyword>
<evidence type="ECO:0000256" key="1">
    <source>
        <dbReference type="ARBA" id="ARBA00004377"/>
    </source>
</evidence>
<name>A0AAU0N425_9GAMM</name>
<keyword evidence="8 11" id="KW-0472">Membrane</keyword>
<dbReference type="Proteomes" id="UP001302477">
    <property type="component" value="Chromosome"/>
</dbReference>
<feature type="transmembrane region" description="Helical" evidence="11">
    <location>
        <begin position="12"/>
        <end position="34"/>
    </location>
</feature>
<dbReference type="NCBIfam" id="TIGR02532">
    <property type="entry name" value="IV_pilin_GFxxxE"/>
    <property type="match status" value="1"/>
</dbReference>
<dbReference type="GO" id="GO:0015627">
    <property type="term" value="C:type II protein secretion system complex"/>
    <property type="evidence" value="ECO:0007669"/>
    <property type="project" value="InterPro"/>
</dbReference>
<comment type="subcellular location">
    <subcellularLocation>
        <location evidence="1">Cell inner membrane</location>
        <topology evidence="1">Single-pass membrane protein</topology>
    </subcellularLocation>
</comment>
<evidence type="ECO:0000256" key="11">
    <source>
        <dbReference type="SAM" id="Phobius"/>
    </source>
</evidence>